<organism evidence="2 3">
    <name type="scientific">[Candida] railenensis</name>
    <dbReference type="NCBI Taxonomy" id="45579"/>
    <lineage>
        <taxon>Eukaryota</taxon>
        <taxon>Fungi</taxon>
        <taxon>Dikarya</taxon>
        <taxon>Ascomycota</taxon>
        <taxon>Saccharomycotina</taxon>
        <taxon>Pichiomycetes</taxon>
        <taxon>Debaryomycetaceae</taxon>
        <taxon>Kurtzmaniella</taxon>
    </lineage>
</organism>
<feature type="compositionally biased region" description="Basic and acidic residues" evidence="1">
    <location>
        <begin position="8"/>
        <end position="21"/>
    </location>
</feature>
<proteinExistence type="predicted"/>
<dbReference type="EMBL" id="CAKXYY010000014">
    <property type="protein sequence ID" value="CAH2354094.1"/>
    <property type="molecule type" value="Genomic_DNA"/>
</dbReference>
<comment type="caution">
    <text evidence="2">The sequence shown here is derived from an EMBL/GenBank/DDBJ whole genome shotgun (WGS) entry which is preliminary data.</text>
</comment>
<feature type="region of interest" description="Disordered" evidence="1">
    <location>
        <begin position="1"/>
        <end position="39"/>
    </location>
</feature>
<reference evidence="2" key="1">
    <citation type="submission" date="2022-03" db="EMBL/GenBank/DDBJ databases">
        <authorList>
            <person name="Legras J.-L."/>
            <person name="Devillers H."/>
            <person name="Grondin C."/>
        </authorList>
    </citation>
    <scope>NUCLEOTIDE SEQUENCE</scope>
    <source>
        <strain evidence="2">CLIB 1423</strain>
    </source>
</reference>
<keyword evidence="3" id="KW-1185">Reference proteome</keyword>
<feature type="region of interest" description="Disordered" evidence="1">
    <location>
        <begin position="77"/>
        <end position="110"/>
    </location>
</feature>
<evidence type="ECO:0000313" key="2">
    <source>
        <dbReference type="EMBL" id="CAH2354094.1"/>
    </source>
</evidence>
<feature type="compositionally biased region" description="Basic and acidic residues" evidence="1">
    <location>
        <begin position="154"/>
        <end position="163"/>
    </location>
</feature>
<dbReference type="OrthoDB" id="3997547at2759"/>
<dbReference type="Proteomes" id="UP000837801">
    <property type="component" value="Unassembled WGS sequence"/>
</dbReference>
<gene>
    <name evidence="2" type="ORF">CLIB1423_14S01904</name>
</gene>
<dbReference type="AlphaFoldDB" id="A0A9P0QRC2"/>
<protein>
    <submittedName>
        <fullName evidence="2">Uncharacterized protein</fullName>
    </submittedName>
</protein>
<feature type="region of interest" description="Disordered" evidence="1">
    <location>
        <begin position="126"/>
        <end position="163"/>
    </location>
</feature>
<accession>A0A9P0QRC2</accession>
<name>A0A9P0QRC2_9ASCO</name>
<evidence type="ECO:0000256" key="1">
    <source>
        <dbReference type="SAM" id="MobiDB-lite"/>
    </source>
</evidence>
<feature type="compositionally biased region" description="Polar residues" evidence="1">
    <location>
        <begin position="77"/>
        <end position="102"/>
    </location>
</feature>
<evidence type="ECO:0000313" key="3">
    <source>
        <dbReference type="Proteomes" id="UP000837801"/>
    </source>
</evidence>
<feature type="compositionally biased region" description="Low complexity" evidence="1">
    <location>
        <begin position="126"/>
        <end position="148"/>
    </location>
</feature>
<sequence>MSSKRRHTEAEQDTKKVRTDLEQQVYSSSDEWPVYNHPEGGIVKMTPWGSLRQYVNPLNGQMMTKFEDKNFQDHTFNQNAEQSSLYIPSTPQSMCPTSSDSPSPAEHLKLSPSHEVEHYVMDGYQQQQGLQQQHQQSQQYPQQYPQEPVHQKGQGREFQTEHENYFGMGNSEEEADYDNEDHMMS</sequence>